<feature type="domain" description="Magnesium transporter MgtE intracellular" evidence="2">
    <location>
        <begin position="176"/>
        <end position="227"/>
    </location>
</feature>
<sequence length="240" mass="26406">MRLRLLPFVILAAAALFTVKVGNIWQGISSATAAKTGFEQLAAKPADEEADEGAEAAGDEAAEPAAAGETVETAAVAQDEDTAESGDVRADSAESKQPRDPFSLTDEEINLLQSLSERREEIEQRGRALDQREVLLKAAESRIDEKVAELEALRKSIEGLLEEHDEETEAQMKSLVRIYEAMKPKDAARIFEQLDLAVLLDVIERMKERKTAPILAKMDPERAKTITLELAQRRTLPIAK</sequence>
<dbReference type="OrthoDB" id="9791432at2"/>
<protein>
    <recommendedName>
        <fullName evidence="2">Magnesium transporter MgtE intracellular domain-containing protein</fullName>
    </recommendedName>
</protein>
<name>A0A545T234_9PROT</name>
<evidence type="ECO:0000256" key="1">
    <source>
        <dbReference type="SAM" id="MobiDB-lite"/>
    </source>
</evidence>
<evidence type="ECO:0000313" key="3">
    <source>
        <dbReference type="EMBL" id="TQV71271.1"/>
    </source>
</evidence>
<dbReference type="SUPFAM" id="SSF158791">
    <property type="entry name" value="MgtE N-terminal domain-like"/>
    <property type="match status" value="1"/>
</dbReference>
<dbReference type="InterPro" id="IPR006668">
    <property type="entry name" value="Mg_transptr_MgtE_intracell_dom"/>
</dbReference>
<feature type="region of interest" description="Disordered" evidence="1">
    <location>
        <begin position="43"/>
        <end position="106"/>
    </location>
</feature>
<organism evidence="3 4">
    <name type="scientific">Denitrobaculum tricleocarpae</name>
    <dbReference type="NCBI Taxonomy" id="2591009"/>
    <lineage>
        <taxon>Bacteria</taxon>
        <taxon>Pseudomonadati</taxon>
        <taxon>Pseudomonadota</taxon>
        <taxon>Alphaproteobacteria</taxon>
        <taxon>Rhodospirillales</taxon>
        <taxon>Rhodospirillaceae</taxon>
        <taxon>Denitrobaculum</taxon>
    </lineage>
</organism>
<evidence type="ECO:0000259" key="2">
    <source>
        <dbReference type="Pfam" id="PF03448"/>
    </source>
</evidence>
<feature type="compositionally biased region" description="Acidic residues" evidence="1">
    <location>
        <begin position="48"/>
        <end position="62"/>
    </location>
</feature>
<reference evidence="3 4" key="1">
    <citation type="submission" date="2019-06" db="EMBL/GenBank/DDBJ databases">
        <title>Whole genome sequence for Rhodospirillaceae sp. R148.</title>
        <authorList>
            <person name="Wang G."/>
        </authorList>
    </citation>
    <scope>NUCLEOTIDE SEQUENCE [LARGE SCALE GENOMIC DNA]</scope>
    <source>
        <strain evidence="3 4">R148</strain>
    </source>
</reference>
<keyword evidence="4" id="KW-1185">Reference proteome</keyword>
<gene>
    <name evidence="3" type="ORF">FKG95_26925</name>
</gene>
<dbReference type="Pfam" id="PF03448">
    <property type="entry name" value="MgtE_N"/>
    <property type="match status" value="1"/>
</dbReference>
<feature type="compositionally biased region" description="Basic and acidic residues" evidence="1">
    <location>
        <begin position="86"/>
        <end position="99"/>
    </location>
</feature>
<dbReference type="Proteomes" id="UP000315252">
    <property type="component" value="Unassembled WGS sequence"/>
</dbReference>
<proteinExistence type="predicted"/>
<evidence type="ECO:0000313" key="4">
    <source>
        <dbReference type="Proteomes" id="UP000315252"/>
    </source>
</evidence>
<dbReference type="RefSeq" id="WP_142899564.1">
    <property type="nucleotide sequence ID" value="NZ_ML660065.1"/>
</dbReference>
<accession>A0A545T234</accession>
<dbReference type="EMBL" id="VHSH01000014">
    <property type="protein sequence ID" value="TQV71271.1"/>
    <property type="molecule type" value="Genomic_DNA"/>
</dbReference>
<comment type="caution">
    <text evidence="3">The sequence shown here is derived from an EMBL/GenBank/DDBJ whole genome shotgun (WGS) entry which is preliminary data.</text>
</comment>
<dbReference type="AlphaFoldDB" id="A0A545T234"/>
<feature type="compositionally biased region" description="Low complexity" evidence="1">
    <location>
        <begin position="63"/>
        <end position="77"/>
    </location>
</feature>